<evidence type="ECO:0000256" key="4">
    <source>
        <dbReference type="ARBA" id="ARBA00022452"/>
    </source>
</evidence>
<dbReference type="SUPFAM" id="SSF56935">
    <property type="entry name" value="Porins"/>
    <property type="match status" value="1"/>
</dbReference>
<evidence type="ECO:0000313" key="14">
    <source>
        <dbReference type="Proteomes" id="UP000447355"/>
    </source>
</evidence>
<dbReference type="GO" id="GO:0009279">
    <property type="term" value="C:cell outer membrane"/>
    <property type="evidence" value="ECO:0007669"/>
    <property type="project" value="UniProtKB-SubCell"/>
</dbReference>
<dbReference type="InterPro" id="IPR033900">
    <property type="entry name" value="Gram_neg_porin_domain"/>
</dbReference>
<evidence type="ECO:0000256" key="11">
    <source>
        <dbReference type="SAM" id="SignalP"/>
    </source>
</evidence>
<dbReference type="GO" id="GO:0046930">
    <property type="term" value="C:pore complex"/>
    <property type="evidence" value="ECO:0007669"/>
    <property type="project" value="UniProtKB-KW"/>
</dbReference>
<keyword evidence="6 11" id="KW-0732">Signal</keyword>
<gene>
    <name evidence="13" type="ORF">GTP90_27200</name>
</gene>
<keyword evidence="8" id="KW-0626">Porin</keyword>
<dbReference type="Proteomes" id="UP000447355">
    <property type="component" value="Unassembled WGS sequence"/>
</dbReference>
<sequence>MKSIYIMLAGLAPLVAAAQTPSQTPSSVQVYGLLDAGVVAEGGCNGPCAHTRLDSGVSAGSRLGVRGREDLGGGTSAVYTLEAGILNDTGASDQNGKLFGRQAYVGLDGPLGAVTLGRQYNLLYETLTDVADPFHGGTAGSAANLVGYTTRRYDNTIKYQSPRSKNGWNGAAIYSVGESPYNSKANRAYGATIGYAGSTVNLRVTHQRKENALDASGAASAVDQSASNTLVAANVDFGRFVGYAAYGHSRGAGSSPWNMSNPYGAVVQSTPSDNSRDVLVGVAVPMGATTFLASYIHKDDRSSANRDANQFAVGVSYALSRRTELYGAFARIQNRNGAGYTVGNATSAGRGDRAINIGLRHAF</sequence>
<dbReference type="PANTHER" id="PTHR34501:SF9">
    <property type="entry name" value="MAJOR OUTER MEMBRANE PROTEIN P.IA"/>
    <property type="match status" value="1"/>
</dbReference>
<comment type="subcellular location">
    <subcellularLocation>
        <location evidence="1">Cell outer membrane</location>
        <topology evidence="1">Multi-pass membrane protein</topology>
    </subcellularLocation>
</comment>
<evidence type="ECO:0000256" key="3">
    <source>
        <dbReference type="ARBA" id="ARBA00022448"/>
    </source>
</evidence>
<dbReference type="RefSeq" id="WP_161086439.1">
    <property type="nucleotide sequence ID" value="NZ_WWCX01000077.1"/>
</dbReference>
<evidence type="ECO:0000259" key="12">
    <source>
        <dbReference type="Pfam" id="PF13609"/>
    </source>
</evidence>
<evidence type="ECO:0000256" key="9">
    <source>
        <dbReference type="ARBA" id="ARBA00023136"/>
    </source>
</evidence>
<dbReference type="InterPro" id="IPR002299">
    <property type="entry name" value="Porin_Neis"/>
</dbReference>
<keyword evidence="5" id="KW-0812">Transmembrane</keyword>
<evidence type="ECO:0000256" key="6">
    <source>
        <dbReference type="ARBA" id="ARBA00022729"/>
    </source>
</evidence>
<dbReference type="Pfam" id="PF13609">
    <property type="entry name" value="Porin_4"/>
    <property type="match status" value="1"/>
</dbReference>
<evidence type="ECO:0000256" key="1">
    <source>
        <dbReference type="ARBA" id="ARBA00004571"/>
    </source>
</evidence>
<evidence type="ECO:0000256" key="10">
    <source>
        <dbReference type="ARBA" id="ARBA00023237"/>
    </source>
</evidence>
<evidence type="ECO:0000256" key="8">
    <source>
        <dbReference type="ARBA" id="ARBA00023114"/>
    </source>
</evidence>
<evidence type="ECO:0000256" key="5">
    <source>
        <dbReference type="ARBA" id="ARBA00022692"/>
    </source>
</evidence>
<dbReference type="CDD" id="cd00342">
    <property type="entry name" value="gram_neg_porins"/>
    <property type="match status" value="1"/>
</dbReference>
<comment type="subunit">
    <text evidence="2">Homotrimer.</text>
</comment>
<evidence type="ECO:0000256" key="2">
    <source>
        <dbReference type="ARBA" id="ARBA00011233"/>
    </source>
</evidence>
<comment type="caution">
    <text evidence="13">The sequence shown here is derived from an EMBL/GenBank/DDBJ whole genome shotgun (WGS) entry which is preliminary data.</text>
</comment>
<keyword evidence="10" id="KW-0998">Cell outer membrane</keyword>
<feature type="domain" description="Porin" evidence="12">
    <location>
        <begin position="8"/>
        <end position="336"/>
    </location>
</feature>
<dbReference type="EMBL" id="WWCX01000077">
    <property type="protein sequence ID" value="MYM97545.1"/>
    <property type="molecule type" value="Genomic_DNA"/>
</dbReference>
<dbReference type="GO" id="GO:0015288">
    <property type="term" value="F:porin activity"/>
    <property type="evidence" value="ECO:0007669"/>
    <property type="project" value="UniProtKB-KW"/>
</dbReference>
<keyword evidence="7" id="KW-0406">Ion transport</keyword>
<organism evidence="13 14">
    <name type="scientific">Duganella vulcania</name>
    <dbReference type="NCBI Taxonomy" id="2692166"/>
    <lineage>
        <taxon>Bacteria</taxon>
        <taxon>Pseudomonadati</taxon>
        <taxon>Pseudomonadota</taxon>
        <taxon>Betaproteobacteria</taxon>
        <taxon>Burkholderiales</taxon>
        <taxon>Oxalobacteraceae</taxon>
        <taxon>Telluria group</taxon>
        <taxon>Duganella</taxon>
    </lineage>
</organism>
<dbReference type="AlphaFoldDB" id="A0A845GUR9"/>
<keyword evidence="9" id="KW-0472">Membrane</keyword>
<feature type="signal peptide" evidence="11">
    <location>
        <begin position="1"/>
        <end position="18"/>
    </location>
</feature>
<feature type="chain" id="PRO_5032799152" evidence="11">
    <location>
        <begin position="19"/>
        <end position="363"/>
    </location>
</feature>
<protein>
    <submittedName>
        <fullName evidence="13">Porin</fullName>
    </submittedName>
</protein>
<name>A0A845GUR9_9BURK</name>
<dbReference type="InterPro" id="IPR023614">
    <property type="entry name" value="Porin_dom_sf"/>
</dbReference>
<dbReference type="InterPro" id="IPR050298">
    <property type="entry name" value="Gram-neg_bact_OMP"/>
</dbReference>
<dbReference type="GO" id="GO:0006811">
    <property type="term" value="P:monoatomic ion transport"/>
    <property type="evidence" value="ECO:0007669"/>
    <property type="project" value="UniProtKB-KW"/>
</dbReference>
<proteinExistence type="predicted"/>
<keyword evidence="3" id="KW-0813">Transport</keyword>
<dbReference type="PANTHER" id="PTHR34501">
    <property type="entry name" value="PROTEIN YDDL-RELATED"/>
    <property type="match status" value="1"/>
</dbReference>
<dbReference type="PRINTS" id="PR00184">
    <property type="entry name" value="NEISSPPORIN"/>
</dbReference>
<keyword evidence="4" id="KW-1134">Transmembrane beta strand</keyword>
<accession>A0A845GUR9</accession>
<dbReference type="Gene3D" id="2.40.160.10">
    <property type="entry name" value="Porin"/>
    <property type="match status" value="1"/>
</dbReference>
<reference evidence="13" key="1">
    <citation type="submission" date="2019-12" db="EMBL/GenBank/DDBJ databases">
        <title>Novel species isolated from a subtropical stream in China.</title>
        <authorList>
            <person name="Lu H."/>
        </authorList>
    </citation>
    <scope>NUCLEOTIDE SEQUENCE [LARGE SCALE GENOMIC DNA]</scope>
    <source>
        <strain evidence="13">FT81W</strain>
    </source>
</reference>
<evidence type="ECO:0000313" key="13">
    <source>
        <dbReference type="EMBL" id="MYM97545.1"/>
    </source>
</evidence>
<evidence type="ECO:0000256" key="7">
    <source>
        <dbReference type="ARBA" id="ARBA00023065"/>
    </source>
</evidence>